<gene>
    <name evidence="2" type="ORF">C1I89_23185</name>
</gene>
<dbReference type="Proteomes" id="UP000235994">
    <property type="component" value="Unassembled WGS sequence"/>
</dbReference>
<dbReference type="PANTHER" id="PTHR46623:SF6">
    <property type="entry name" value="ALPHA_BETA-HYDROLASES SUPERFAMILY PROTEIN"/>
    <property type="match status" value="1"/>
</dbReference>
<dbReference type="AlphaFoldDB" id="A0A2N8KE40"/>
<accession>A0A2N8KE40</accession>
<sequence length="263" mass="28394">MSFSAAAGNVAPTVIHTDAQGLAHGDFKLPVADGSIDAYYAAPEGARDLPIVLVVQEIFGVHEHIKDLCRRVAKAGYLAVAANLYERQGDASAYTDIPKLISELVSKVPDEQVYADLDASVAWAAAHGGDARRVAVTGFCWGGRLTWMYAAHNPDVKAAVAWYGKLSVGHGPLIKRVAFDVVDELHAPVLGLYGGKDASIPLADVETMKGKLAASGNENARRSEFVVYPQADHAFMADYRASYQAEAAKDGWGRMLDWFKRYL</sequence>
<dbReference type="Gene3D" id="3.40.50.1820">
    <property type="entry name" value="alpha/beta hydrolase"/>
    <property type="match status" value="1"/>
</dbReference>
<reference evidence="2 3" key="1">
    <citation type="submission" date="2018-01" db="EMBL/GenBank/DDBJ databases">
        <title>The draft genome of an aniline degradation strain ANB-1.</title>
        <authorList>
            <person name="Zhang L."/>
            <person name="Jiang J."/>
        </authorList>
    </citation>
    <scope>NUCLEOTIDE SEQUENCE [LARGE SCALE GENOMIC DNA]</scope>
    <source>
        <strain evidence="2 3">ANB-1</strain>
    </source>
</reference>
<protein>
    <submittedName>
        <fullName evidence="2">Carboxymethylenebutenolidase</fullName>
    </submittedName>
</protein>
<feature type="domain" description="Dienelactone hydrolase" evidence="1">
    <location>
        <begin position="36"/>
        <end position="263"/>
    </location>
</feature>
<keyword evidence="3" id="KW-1185">Reference proteome</keyword>
<comment type="caution">
    <text evidence="2">The sequence shown here is derived from an EMBL/GenBank/DDBJ whole genome shotgun (WGS) entry which is preliminary data.</text>
</comment>
<dbReference type="SUPFAM" id="SSF53474">
    <property type="entry name" value="alpha/beta-Hydrolases"/>
    <property type="match status" value="1"/>
</dbReference>
<dbReference type="PANTHER" id="PTHR46623">
    <property type="entry name" value="CARBOXYMETHYLENEBUTENOLIDASE-RELATED"/>
    <property type="match status" value="1"/>
</dbReference>
<evidence type="ECO:0000259" key="1">
    <source>
        <dbReference type="Pfam" id="PF01738"/>
    </source>
</evidence>
<dbReference type="Pfam" id="PF01738">
    <property type="entry name" value="DLH"/>
    <property type="match status" value="1"/>
</dbReference>
<dbReference type="InterPro" id="IPR029058">
    <property type="entry name" value="AB_hydrolase_fold"/>
</dbReference>
<proteinExistence type="predicted"/>
<dbReference type="EMBL" id="POQS01000006">
    <property type="protein sequence ID" value="PND31722.1"/>
    <property type="molecule type" value="Genomic_DNA"/>
</dbReference>
<dbReference type="RefSeq" id="WP_102774805.1">
    <property type="nucleotide sequence ID" value="NZ_POQS01000006.1"/>
</dbReference>
<name>A0A2N8KE40_9BURK</name>
<evidence type="ECO:0000313" key="3">
    <source>
        <dbReference type="Proteomes" id="UP000235994"/>
    </source>
</evidence>
<dbReference type="InterPro" id="IPR002925">
    <property type="entry name" value="Dienelactn_hydro"/>
</dbReference>
<dbReference type="GO" id="GO:0016787">
    <property type="term" value="F:hydrolase activity"/>
    <property type="evidence" value="ECO:0007669"/>
    <property type="project" value="InterPro"/>
</dbReference>
<organism evidence="2 3">
    <name type="scientific">Achromobacter pulmonis</name>
    <dbReference type="NCBI Taxonomy" id="1389932"/>
    <lineage>
        <taxon>Bacteria</taxon>
        <taxon>Pseudomonadati</taxon>
        <taxon>Pseudomonadota</taxon>
        <taxon>Betaproteobacteria</taxon>
        <taxon>Burkholderiales</taxon>
        <taxon>Alcaligenaceae</taxon>
        <taxon>Achromobacter</taxon>
    </lineage>
</organism>
<evidence type="ECO:0000313" key="2">
    <source>
        <dbReference type="EMBL" id="PND31722.1"/>
    </source>
</evidence>
<dbReference type="InterPro" id="IPR051049">
    <property type="entry name" value="Dienelactone_hydrolase-like"/>
</dbReference>